<comment type="caution">
    <text evidence="23">The sequence shown here is derived from an EMBL/GenBank/DDBJ whole genome shotgun (WGS) entry which is preliminary data.</text>
</comment>
<sequence length="423" mass="45018">MDVGGSREDEHVMDFLVRNGRWWHVLIVGTALANAVVAGFVAATARTPAERAEGLIATGALLLIPVVWLVFGVRSVGDRRRGAALIVLMTLLVTVAMVLVPWTGFVQTLIYPLVWLVCVSARRSILVSIAIAFGIGAVSALYNGVEEIPDILPGQLFSIAATCGIGLSISYAWRVADERRELLEQLTAAHDHVQELSRQSGASVERERISRDLHDTLAQTLAGLAMLADRSAKDISRLRDEEGAAGEVAQAALLAQEERADLIASLARDALAEARVLIAENAPVRSADPAVATFPDAVARLVERFRRETGVLAESQIEVAPGALDRESEVVLLRCAQEALSNSRRHAHASNVHLSVTLLGTSVRLQIEDDGRGFALDAEPAGFGLASLRDRASAIGGLVSISSEPGRGTIVTVTIPARAGDHA</sequence>
<evidence type="ECO:0000313" key="23">
    <source>
        <dbReference type="EMBL" id="KAB1637141.1"/>
    </source>
</evidence>
<keyword evidence="11 21" id="KW-0812">Transmembrane</keyword>
<dbReference type="PANTHER" id="PTHR24421">
    <property type="entry name" value="NITRATE/NITRITE SENSOR PROTEIN NARX-RELATED"/>
    <property type="match status" value="1"/>
</dbReference>
<accession>A0A7J5B055</accession>
<dbReference type="GO" id="GO:0005886">
    <property type="term" value="C:plasma membrane"/>
    <property type="evidence" value="ECO:0007669"/>
    <property type="project" value="UniProtKB-SubCell"/>
</dbReference>
<evidence type="ECO:0000256" key="4">
    <source>
        <dbReference type="ARBA" id="ARBA00004651"/>
    </source>
</evidence>
<feature type="transmembrane region" description="Helical" evidence="21">
    <location>
        <begin position="151"/>
        <end position="173"/>
    </location>
</feature>
<dbReference type="InterPro" id="IPR003594">
    <property type="entry name" value="HATPase_dom"/>
</dbReference>
<evidence type="ECO:0000256" key="5">
    <source>
        <dbReference type="ARBA" id="ARBA00012438"/>
    </source>
</evidence>
<evidence type="ECO:0000256" key="2">
    <source>
        <dbReference type="ARBA" id="ARBA00001966"/>
    </source>
</evidence>
<dbReference type="GO" id="GO:0051539">
    <property type="term" value="F:4 iron, 4 sulfur cluster binding"/>
    <property type="evidence" value="ECO:0007669"/>
    <property type="project" value="UniProtKB-KW"/>
</dbReference>
<organism evidence="23 24">
    <name type="scientific">Pseudoclavibacter terrae</name>
    <dbReference type="NCBI Taxonomy" id="1530195"/>
    <lineage>
        <taxon>Bacteria</taxon>
        <taxon>Bacillati</taxon>
        <taxon>Actinomycetota</taxon>
        <taxon>Actinomycetes</taxon>
        <taxon>Micrococcales</taxon>
        <taxon>Microbacteriaceae</taxon>
        <taxon>Pseudoclavibacter</taxon>
    </lineage>
</organism>
<dbReference type="EMBL" id="WBJX01000004">
    <property type="protein sequence ID" value="KAB1637141.1"/>
    <property type="molecule type" value="Genomic_DNA"/>
</dbReference>
<dbReference type="GO" id="GO:0046872">
    <property type="term" value="F:metal ion binding"/>
    <property type="evidence" value="ECO:0007669"/>
    <property type="project" value="UniProtKB-KW"/>
</dbReference>
<keyword evidence="8" id="KW-0004">4Fe-4S</keyword>
<dbReference type="Pfam" id="PF02518">
    <property type="entry name" value="HATPase_c"/>
    <property type="match status" value="1"/>
</dbReference>
<name>A0A7J5B055_9MICO</name>
<keyword evidence="7" id="KW-1003">Cell membrane</keyword>
<evidence type="ECO:0000259" key="22">
    <source>
        <dbReference type="PROSITE" id="PS50109"/>
    </source>
</evidence>
<dbReference type="PANTHER" id="PTHR24421:SF37">
    <property type="entry name" value="SENSOR HISTIDINE KINASE NARS"/>
    <property type="match status" value="1"/>
</dbReference>
<reference evidence="23 24" key="1">
    <citation type="submission" date="2019-09" db="EMBL/GenBank/DDBJ databases">
        <title>Phylogeny of genus Pseudoclavibacter and closely related genus.</title>
        <authorList>
            <person name="Li Y."/>
        </authorList>
    </citation>
    <scope>NUCLEOTIDE SEQUENCE [LARGE SCALE GENOMIC DNA]</scope>
    <source>
        <strain evidence="23 24">THG-MD12</strain>
    </source>
</reference>
<comment type="subcellular location">
    <subcellularLocation>
        <location evidence="4">Cell membrane</location>
        <topology evidence="4">Multi-pass membrane protein</topology>
    </subcellularLocation>
    <subcellularLocation>
        <location evidence="3">Cytoplasm</location>
    </subcellularLocation>
</comment>
<evidence type="ECO:0000256" key="21">
    <source>
        <dbReference type="SAM" id="Phobius"/>
    </source>
</evidence>
<dbReference type="Pfam" id="PF07730">
    <property type="entry name" value="HisKA_3"/>
    <property type="match status" value="1"/>
</dbReference>
<dbReference type="PRINTS" id="PR00344">
    <property type="entry name" value="BCTRLSENSOR"/>
</dbReference>
<gene>
    <name evidence="23" type="ORF">F8O03_12680</name>
</gene>
<keyword evidence="12" id="KW-0479">Metal-binding</keyword>
<evidence type="ECO:0000256" key="13">
    <source>
        <dbReference type="ARBA" id="ARBA00022777"/>
    </source>
</evidence>
<evidence type="ECO:0000256" key="11">
    <source>
        <dbReference type="ARBA" id="ARBA00022692"/>
    </source>
</evidence>
<dbReference type="PIRSF" id="PIRSF037434">
    <property type="entry name" value="STHK_ChrS"/>
    <property type="match status" value="1"/>
</dbReference>
<keyword evidence="13 23" id="KW-0418">Kinase</keyword>
<comment type="function">
    <text evidence="19">Member of the two-component regulatory system NreB/NreC involved in the control of dissimilatory nitrate/nitrite reduction in response to oxygen. NreB functions as a direct oxygen sensor histidine kinase which is autophosphorylated, in the absence of oxygen, probably at the conserved histidine residue, and transfers its phosphate group probably to a conserved aspartate residue of NreC. NreB/NreC activates the expression of the nitrate (narGHJI) and nitrite (nir) reductase operons, as well as the putative nitrate transporter gene narT.</text>
</comment>
<dbReference type="GO" id="GO:0000155">
    <property type="term" value="F:phosphorelay sensor kinase activity"/>
    <property type="evidence" value="ECO:0007669"/>
    <property type="project" value="InterPro"/>
</dbReference>
<feature type="transmembrane region" description="Helical" evidence="21">
    <location>
        <begin position="22"/>
        <end position="43"/>
    </location>
</feature>
<evidence type="ECO:0000256" key="17">
    <source>
        <dbReference type="ARBA" id="ARBA00023014"/>
    </source>
</evidence>
<dbReference type="AlphaFoldDB" id="A0A7J5B055"/>
<keyword evidence="15" id="KW-0408">Iron</keyword>
<keyword evidence="10" id="KW-0808">Transferase</keyword>
<evidence type="ECO:0000256" key="8">
    <source>
        <dbReference type="ARBA" id="ARBA00022485"/>
    </source>
</evidence>
<dbReference type="InterPro" id="IPR017205">
    <property type="entry name" value="Sig_transdc_His_kinase_ChrS"/>
</dbReference>
<dbReference type="EC" id="2.7.13.3" evidence="5"/>
<evidence type="ECO:0000256" key="1">
    <source>
        <dbReference type="ARBA" id="ARBA00000085"/>
    </source>
</evidence>
<evidence type="ECO:0000256" key="16">
    <source>
        <dbReference type="ARBA" id="ARBA00023012"/>
    </source>
</evidence>
<evidence type="ECO:0000256" key="6">
    <source>
        <dbReference type="ARBA" id="ARBA00017322"/>
    </source>
</evidence>
<feature type="transmembrane region" description="Helical" evidence="21">
    <location>
        <begin position="85"/>
        <end position="118"/>
    </location>
</feature>
<dbReference type="OrthoDB" id="144293at2"/>
<evidence type="ECO:0000256" key="19">
    <source>
        <dbReference type="ARBA" id="ARBA00024827"/>
    </source>
</evidence>
<dbReference type="InterPro" id="IPR011712">
    <property type="entry name" value="Sig_transdc_His_kin_sub3_dim/P"/>
</dbReference>
<feature type="domain" description="Histidine kinase" evidence="22">
    <location>
        <begin position="332"/>
        <end position="419"/>
    </location>
</feature>
<evidence type="ECO:0000256" key="15">
    <source>
        <dbReference type="ARBA" id="ARBA00023004"/>
    </source>
</evidence>
<evidence type="ECO:0000256" key="20">
    <source>
        <dbReference type="ARBA" id="ARBA00030800"/>
    </source>
</evidence>
<evidence type="ECO:0000256" key="12">
    <source>
        <dbReference type="ARBA" id="ARBA00022723"/>
    </source>
</evidence>
<evidence type="ECO:0000256" key="3">
    <source>
        <dbReference type="ARBA" id="ARBA00004496"/>
    </source>
</evidence>
<dbReference type="SMART" id="SM00387">
    <property type="entry name" value="HATPase_c"/>
    <property type="match status" value="1"/>
</dbReference>
<dbReference type="InterPro" id="IPR050482">
    <property type="entry name" value="Sensor_HK_TwoCompSys"/>
</dbReference>
<dbReference type="InterPro" id="IPR036890">
    <property type="entry name" value="HATPase_C_sf"/>
</dbReference>
<feature type="transmembrane region" description="Helical" evidence="21">
    <location>
        <begin position="125"/>
        <end position="145"/>
    </location>
</feature>
<keyword evidence="24" id="KW-1185">Reference proteome</keyword>
<dbReference type="SUPFAM" id="SSF55874">
    <property type="entry name" value="ATPase domain of HSP90 chaperone/DNA topoisomerase II/histidine kinase"/>
    <property type="match status" value="1"/>
</dbReference>
<evidence type="ECO:0000256" key="10">
    <source>
        <dbReference type="ARBA" id="ARBA00022679"/>
    </source>
</evidence>
<evidence type="ECO:0000256" key="18">
    <source>
        <dbReference type="ARBA" id="ARBA00023136"/>
    </source>
</evidence>
<dbReference type="CDD" id="cd16917">
    <property type="entry name" value="HATPase_UhpB-NarQ-NarX-like"/>
    <property type="match status" value="1"/>
</dbReference>
<keyword evidence="17" id="KW-0411">Iron-sulfur</keyword>
<comment type="cofactor">
    <cofactor evidence="2">
        <name>[4Fe-4S] cluster</name>
        <dbReference type="ChEBI" id="CHEBI:49883"/>
    </cofactor>
</comment>
<evidence type="ECO:0000256" key="9">
    <source>
        <dbReference type="ARBA" id="ARBA00022490"/>
    </source>
</evidence>
<evidence type="ECO:0000256" key="7">
    <source>
        <dbReference type="ARBA" id="ARBA00022475"/>
    </source>
</evidence>
<keyword evidence="16" id="KW-0902">Two-component regulatory system</keyword>
<proteinExistence type="predicted"/>
<evidence type="ECO:0000313" key="24">
    <source>
        <dbReference type="Proteomes" id="UP000490386"/>
    </source>
</evidence>
<dbReference type="Gene3D" id="3.30.565.10">
    <property type="entry name" value="Histidine kinase-like ATPase, C-terminal domain"/>
    <property type="match status" value="1"/>
</dbReference>
<feature type="transmembrane region" description="Helical" evidence="21">
    <location>
        <begin position="55"/>
        <end position="73"/>
    </location>
</feature>
<dbReference type="GO" id="GO:0046983">
    <property type="term" value="F:protein dimerization activity"/>
    <property type="evidence" value="ECO:0007669"/>
    <property type="project" value="InterPro"/>
</dbReference>
<keyword evidence="18 21" id="KW-0472">Membrane</keyword>
<dbReference type="Gene3D" id="1.20.5.1930">
    <property type="match status" value="1"/>
</dbReference>
<dbReference type="PROSITE" id="PS50109">
    <property type="entry name" value="HIS_KIN"/>
    <property type="match status" value="1"/>
</dbReference>
<protein>
    <recommendedName>
        <fullName evidence="6">Oxygen sensor histidine kinase NreB</fullName>
        <ecNumber evidence="5">2.7.13.3</ecNumber>
    </recommendedName>
    <alternativeName>
        <fullName evidence="20">Nitrogen regulation protein B</fullName>
    </alternativeName>
</protein>
<dbReference type="Proteomes" id="UP000490386">
    <property type="component" value="Unassembled WGS sequence"/>
</dbReference>
<dbReference type="GO" id="GO:0005737">
    <property type="term" value="C:cytoplasm"/>
    <property type="evidence" value="ECO:0007669"/>
    <property type="project" value="UniProtKB-SubCell"/>
</dbReference>
<dbReference type="InterPro" id="IPR005467">
    <property type="entry name" value="His_kinase_dom"/>
</dbReference>
<keyword evidence="14 21" id="KW-1133">Transmembrane helix</keyword>
<keyword evidence="9" id="KW-0963">Cytoplasm</keyword>
<dbReference type="InterPro" id="IPR004358">
    <property type="entry name" value="Sig_transdc_His_kin-like_C"/>
</dbReference>
<comment type="catalytic activity">
    <reaction evidence="1">
        <text>ATP + protein L-histidine = ADP + protein N-phospho-L-histidine.</text>
        <dbReference type="EC" id="2.7.13.3"/>
    </reaction>
</comment>
<evidence type="ECO:0000256" key="14">
    <source>
        <dbReference type="ARBA" id="ARBA00022989"/>
    </source>
</evidence>